<dbReference type="PANTHER" id="PTHR24104:SF25">
    <property type="entry name" value="PROTEIN LIN-41"/>
    <property type="match status" value="1"/>
</dbReference>
<sequence length="323" mass="34660">MTAVTDGERWDTLPPGVPGSLEWSHSGIALDSEGNLYWAHPGGGALLVRRAPDGDVERIEVPLLEIHGITYDPSGGGALWLADPGFKARPPDYDFEARQGCAGRFDLATREFTALRPPSHPAYAGDSWRPTSIAINGPAVYVADGYGASLVHIYGERGHEKTIDGTESGKAFACPHGVAIAESERGPELVVADRVNRRLMTFGPDGDHRGSFTDARLRAPSCLAVRGGELIVTDLDGALTAVDLERGALRHIIPFPAAGKREGWPNDRRGDTLKRPELVAGTLNSPHGVTVGPDGSIYLTEYVIGGREVRLTPRQAETPPRLR</sequence>
<accession>A0A366LM50</accession>
<dbReference type="PANTHER" id="PTHR24104">
    <property type="entry name" value="E3 UBIQUITIN-PROTEIN LIGASE NHLRC1-RELATED"/>
    <property type="match status" value="1"/>
</dbReference>
<keyword evidence="2" id="KW-1185">Reference proteome</keyword>
<evidence type="ECO:0008006" key="3">
    <source>
        <dbReference type="Google" id="ProtNLM"/>
    </source>
</evidence>
<dbReference type="InterPro" id="IPR011042">
    <property type="entry name" value="6-blade_b-propeller_TolB-like"/>
</dbReference>
<dbReference type="AlphaFoldDB" id="A0A366LM50"/>
<dbReference type="GO" id="GO:0043161">
    <property type="term" value="P:proteasome-mediated ubiquitin-dependent protein catabolic process"/>
    <property type="evidence" value="ECO:0007669"/>
    <property type="project" value="TreeGrafter"/>
</dbReference>
<protein>
    <recommendedName>
        <fullName evidence="3">NHL repeat-containing protein</fullName>
    </recommendedName>
</protein>
<name>A0A366LM50_9ACTN</name>
<dbReference type="InterPro" id="IPR050952">
    <property type="entry name" value="TRIM-NHL_E3_ligases"/>
</dbReference>
<proteinExistence type="predicted"/>
<evidence type="ECO:0000313" key="2">
    <source>
        <dbReference type="Proteomes" id="UP000253303"/>
    </source>
</evidence>
<evidence type="ECO:0000313" key="1">
    <source>
        <dbReference type="EMBL" id="RBQ14961.1"/>
    </source>
</evidence>
<dbReference type="GO" id="GO:0008270">
    <property type="term" value="F:zinc ion binding"/>
    <property type="evidence" value="ECO:0007669"/>
    <property type="project" value="UniProtKB-KW"/>
</dbReference>
<organism evidence="1 2">
    <name type="scientific">Spongiactinospora rosea</name>
    <dbReference type="NCBI Taxonomy" id="2248750"/>
    <lineage>
        <taxon>Bacteria</taxon>
        <taxon>Bacillati</taxon>
        <taxon>Actinomycetota</taxon>
        <taxon>Actinomycetes</taxon>
        <taxon>Streptosporangiales</taxon>
        <taxon>Streptosporangiaceae</taxon>
        <taxon>Spongiactinospora</taxon>
    </lineage>
</organism>
<dbReference type="GO" id="GO:0061630">
    <property type="term" value="F:ubiquitin protein ligase activity"/>
    <property type="evidence" value="ECO:0007669"/>
    <property type="project" value="TreeGrafter"/>
</dbReference>
<comment type="caution">
    <text evidence="1">The sequence shown here is derived from an EMBL/GenBank/DDBJ whole genome shotgun (WGS) entry which is preliminary data.</text>
</comment>
<reference evidence="1 2" key="1">
    <citation type="submission" date="2018-06" db="EMBL/GenBank/DDBJ databases">
        <title>Sphaerisporangium craniellae sp. nov., isolated from a marine sponge in the South China Sea.</title>
        <authorList>
            <person name="Li L."/>
        </authorList>
    </citation>
    <scope>NUCLEOTIDE SEQUENCE [LARGE SCALE GENOMIC DNA]</scope>
    <source>
        <strain evidence="1 2">LHW63015</strain>
    </source>
</reference>
<dbReference type="Proteomes" id="UP000253303">
    <property type="component" value="Unassembled WGS sequence"/>
</dbReference>
<dbReference type="SUPFAM" id="SSF101898">
    <property type="entry name" value="NHL repeat"/>
    <property type="match status" value="1"/>
</dbReference>
<dbReference type="Gene3D" id="2.120.10.30">
    <property type="entry name" value="TolB, C-terminal domain"/>
    <property type="match status" value="2"/>
</dbReference>
<dbReference type="GO" id="GO:0000209">
    <property type="term" value="P:protein polyubiquitination"/>
    <property type="evidence" value="ECO:0007669"/>
    <property type="project" value="TreeGrafter"/>
</dbReference>
<dbReference type="EMBL" id="QMEY01000027">
    <property type="protein sequence ID" value="RBQ14961.1"/>
    <property type="molecule type" value="Genomic_DNA"/>
</dbReference>
<gene>
    <name evidence="1" type="ORF">DP939_37885</name>
</gene>